<evidence type="ECO:0000259" key="7">
    <source>
        <dbReference type="PROSITE" id="PS51918"/>
    </source>
</evidence>
<dbReference type="EMBL" id="CP046996">
    <property type="protein sequence ID" value="QHA01345.1"/>
    <property type="molecule type" value="Genomic_DNA"/>
</dbReference>
<gene>
    <name evidence="8" type="ORF">GQ588_12175</name>
</gene>
<dbReference type="Gene3D" id="3.80.30.20">
    <property type="entry name" value="tm_1862 like domain"/>
    <property type="match status" value="1"/>
</dbReference>
<keyword evidence="3" id="KW-0949">S-adenosyl-L-methionine</keyword>
<dbReference type="InterPro" id="IPR039661">
    <property type="entry name" value="ELP3"/>
</dbReference>
<dbReference type="SMART" id="SM00729">
    <property type="entry name" value="Elp3"/>
    <property type="match status" value="1"/>
</dbReference>
<dbReference type="GO" id="GO:0046872">
    <property type="term" value="F:metal ion binding"/>
    <property type="evidence" value="ECO:0007669"/>
    <property type="project" value="UniProtKB-KW"/>
</dbReference>
<dbReference type="InterPro" id="IPR007197">
    <property type="entry name" value="rSAM"/>
</dbReference>
<sequence length="310" mass="35471">MNKRYYTLNEHFRGFFGEKVIKVSLDAGLSCPNRDGTVSDGGCIFCSEKGSGDFAGQRGLSIREQFNQVRERTLKKWPKAKYIAYFQSFSATYGPEDYLGNLYREALALEDVVGLSVSTRPDCLNEAILDVLEGLNKQTYLWVELGLQSVHNKTLDWLNRGHDFNCFLEGVNKLRQRNIRVCTHIIMGLPCESREEMFRTAQVISQIPIQGIKIHSLHILRGTPLADLYSQSGLRLLSMEEYIDLVADILEILPPDMIIHRLMGDGPLKDVIAPMWTRRKWEVLNGIDQEMERRGSFQGIHYNAKIPLTW</sequence>
<dbReference type="InterPro" id="IPR006638">
    <property type="entry name" value="Elp3/MiaA/NifB-like_rSAM"/>
</dbReference>
<evidence type="ECO:0000256" key="2">
    <source>
        <dbReference type="ARBA" id="ARBA00022485"/>
    </source>
</evidence>
<dbReference type="PANTHER" id="PTHR11135:SF1">
    <property type="entry name" value="PROTEIN YHCC"/>
    <property type="match status" value="1"/>
</dbReference>
<keyword evidence="6" id="KW-0411">Iron-sulfur</keyword>
<dbReference type="InterPro" id="IPR058240">
    <property type="entry name" value="rSAM_sf"/>
</dbReference>
<dbReference type="SUPFAM" id="SSF102114">
    <property type="entry name" value="Radical SAM enzymes"/>
    <property type="match status" value="1"/>
</dbReference>
<feature type="domain" description="Radical SAM core" evidence="7">
    <location>
        <begin position="15"/>
        <end position="256"/>
    </location>
</feature>
<dbReference type="Pfam" id="PF04055">
    <property type="entry name" value="Radical_SAM"/>
    <property type="match status" value="1"/>
</dbReference>
<keyword evidence="5" id="KW-0408">Iron</keyword>
<dbReference type="SFLD" id="SFLDS00029">
    <property type="entry name" value="Radical_SAM"/>
    <property type="match status" value="1"/>
</dbReference>
<dbReference type="InterPro" id="IPR005911">
    <property type="entry name" value="YhcC-like"/>
</dbReference>
<protein>
    <submittedName>
        <fullName evidence="8">TIGR01212 family radical SAM protein</fullName>
    </submittedName>
</protein>
<dbReference type="SFLD" id="SFLDG01086">
    <property type="entry name" value="elongater_protein-like"/>
    <property type="match status" value="1"/>
</dbReference>
<dbReference type="RefSeq" id="WP_158208481.1">
    <property type="nucleotide sequence ID" value="NZ_CP046996.1"/>
</dbReference>
<keyword evidence="4" id="KW-0479">Metal-binding</keyword>
<comment type="cofactor">
    <cofactor evidence="1">
        <name>[4Fe-4S] cluster</name>
        <dbReference type="ChEBI" id="CHEBI:49883"/>
    </cofactor>
</comment>
<evidence type="ECO:0000256" key="1">
    <source>
        <dbReference type="ARBA" id="ARBA00001966"/>
    </source>
</evidence>
<dbReference type="InterPro" id="IPR023404">
    <property type="entry name" value="rSAM_horseshoe"/>
</dbReference>
<dbReference type="GO" id="GO:0051539">
    <property type="term" value="F:4 iron, 4 sulfur cluster binding"/>
    <property type="evidence" value="ECO:0007669"/>
    <property type="project" value="UniProtKB-KW"/>
</dbReference>
<dbReference type="GO" id="GO:0003824">
    <property type="term" value="F:catalytic activity"/>
    <property type="evidence" value="ECO:0007669"/>
    <property type="project" value="InterPro"/>
</dbReference>
<evidence type="ECO:0000256" key="5">
    <source>
        <dbReference type="ARBA" id="ARBA00023004"/>
    </source>
</evidence>
<evidence type="ECO:0000313" key="9">
    <source>
        <dbReference type="Proteomes" id="UP000430508"/>
    </source>
</evidence>
<dbReference type="NCBIfam" id="TIGR01212">
    <property type="entry name" value="TIGR01212 family radical SAM protein"/>
    <property type="match status" value="1"/>
</dbReference>
<keyword evidence="2" id="KW-0004">4Fe-4S</keyword>
<name>A0A857DLU1_9FIRM</name>
<dbReference type="Proteomes" id="UP000430508">
    <property type="component" value="Chromosome"/>
</dbReference>
<dbReference type="InterPro" id="IPR032432">
    <property type="entry name" value="Radical_SAM_C"/>
</dbReference>
<dbReference type="Pfam" id="PF16199">
    <property type="entry name" value="Radical_SAM_C"/>
    <property type="match status" value="1"/>
</dbReference>
<dbReference type="AlphaFoldDB" id="A0A857DLU1"/>
<proteinExistence type="predicted"/>
<evidence type="ECO:0000256" key="6">
    <source>
        <dbReference type="ARBA" id="ARBA00023014"/>
    </source>
</evidence>
<organism evidence="8 9">
    <name type="scientific">Dehalobacter restrictus</name>
    <dbReference type="NCBI Taxonomy" id="55583"/>
    <lineage>
        <taxon>Bacteria</taxon>
        <taxon>Bacillati</taxon>
        <taxon>Bacillota</taxon>
        <taxon>Clostridia</taxon>
        <taxon>Eubacteriales</taxon>
        <taxon>Desulfitobacteriaceae</taxon>
        <taxon>Dehalobacter</taxon>
    </lineage>
</organism>
<accession>A0A857DLU1</accession>
<evidence type="ECO:0000256" key="4">
    <source>
        <dbReference type="ARBA" id="ARBA00022723"/>
    </source>
</evidence>
<dbReference type="PANTHER" id="PTHR11135">
    <property type="entry name" value="HISTONE ACETYLTRANSFERASE-RELATED"/>
    <property type="match status" value="1"/>
</dbReference>
<dbReference type="SFLD" id="SFLDG01091">
    <property type="entry name" value="uncharacterized_CHP01210-like"/>
    <property type="match status" value="1"/>
</dbReference>
<dbReference type="PROSITE" id="PS51918">
    <property type="entry name" value="RADICAL_SAM"/>
    <property type="match status" value="1"/>
</dbReference>
<reference evidence="8 9" key="1">
    <citation type="submission" date="2019-12" db="EMBL/GenBank/DDBJ databases">
        <title>Sequence classification of anaerobic respiratory reductive dehalogenases: First we see many, then we see few.</title>
        <authorList>
            <person name="Molenda O."/>
            <person name="Puentes Jacome L.A."/>
            <person name="Cao X."/>
            <person name="Nesbo C.L."/>
            <person name="Tang S."/>
            <person name="Morson N."/>
            <person name="Patron J."/>
            <person name="Lomheim L."/>
            <person name="Wishart D.S."/>
            <person name="Edwards E.A."/>
        </authorList>
    </citation>
    <scope>NUCLEOTIDE SEQUENCE [LARGE SCALE GENOMIC DNA]</scope>
    <source>
        <strain evidence="8 9">12DCA</strain>
    </source>
</reference>
<evidence type="ECO:0000256" key="3">
    <source>
        <dbReference type="ARBA" id="ARBA00022691"/>
    </source>
</evidence>
<evidence type="ECO:0000313" key="8">
    <source>
        <dbReference type="EMBL" id="QHA01345.1"/>
    </source>
</evidence>